<evidence type="ECO:0000256" key="1">
    <source>
        <dbReference type="ARBA" id="ARBA00007452"/>
    </source>
</evidence>
<dbReference type="SUPFAM" id="SSF57863">
    <property type="entry name" value="ArfGap/RecO-like zinc finger"/>
    <property type="match status" value="1"/>
</dbReference>
<dbReference type="Gene3D" id="2.40.50.140">
    <property type="entry name" value="Nucleic acid-binding proteins"/>
    <property type="match status" value="1"/>
</dbReference>
<reference evidence="9 10" key="1">
    <citation type="submission" date="2020-03" db="EMBL/GenBank/DDBJ databases">
        <title>Metabolic flexibility allows generalist bacteria to become dominant in a frequently disturbed ecosystem.</title>
        <authorList>
            <person name="Chen Y.-J."/>
            <person name="Leung P.M."/>
            <person name="Bay S.K."/>
            <person name="Hugenholtz P."/>
            <person name="Kessler A.J."/>
            <person name="Shelley G."/>
            <person name="Waite D.W."/>
            <person name="Cook P.L."/>
            <person name="Greening C."/>
        </authorList>
    </citation>
    <scope>NUCLEOTIDE SEQUENCE [LARGE SCALE GENOMIC DNA]</scope>
    <source>
        <strain evidence="9">SS_bin_28</strain>
    </source>
</reference>
<evidence type="ECO:0000313" key="10">
    <source>
        <dbReference type="Proteomes" id="UP000547674"/>
    </source>
</evidence>
<feature type="domain" description="DNA replication/recombination mediator RecO N-terminal" evidence="8">
    <location>
        <begin position="1"/>
        <end position="79"/>
    </location>
</feature>
<evidence type="ECO:0000256" key="6">
    <source>
        <dbReference type="ARBA" id="ARBA00033409"/>
    </source>
</evidence>
<evidence type="ECO:0000256" key="3">
    <source>
        <dbReference type="ARBA" id="ARBA00022763"/>
    </source>
</evidence>
<evidence type="ECO:0000256" key="5">
    <source>
        <dbReference type="ARBA" id="ARBA00023204"/>
    </source>
</evidence>
<dbReference type="GO" id="GO:0006310">
    <property type="term" value="P:DNA recombination"/>
    <property type="evidence" value="ECO:0007669"/>
    <property type="project" value="UniProtKB-UniRule"/>
</dbReference>
<dbReference type="InterPro" id="IPR022572">
    <property type="entry name" value="DNA_rep/recomb_RecO_N"/>
</dbReference>
<sequence>MAIEKSEAIILRTLNFRDTSKILTAYTLDHGLVSLIAKGVRGPKPRFGSALEIFAHVDLVYYNKDSRDLQLLSQASLLEAHLGLASNLDRYRHACAVLEFLLKLLSGQEPPGKLYPLALRTLEVLEKAPVASLGSLFLAFQIKAVSFLGHRPELFSCISCRESLTEPVYFAPLHGGTVCDNCVVEVDGTRTITQSQLGFLQRLMKSTLAELFEDVPSSEFMADTRGIFELFLASQLDRYEPSRSLRQIPNRHALGLREALKAGDPLGN</sequence>
<dbReference type="InterPro" id="IPR012340">
    <property type="entry name" value="NA-bd_OB-fold"/>
</dbReference>
<evidence type="ECO:0000256" key="2">
    <source>
        <dbReference type="ARBA" id="ARBA00021310"/>
    </source>
</evidence>
<keyword evidence="5 7" id="KW-0234">DNA repair</keyword>
<accession>A0A7Y2H3B4</accession>
<dbReference type="GO" id="GO:0043590">
    <property type="term" value="C:bacterial nucleoid"/>
    <property type="evidence" value="ECO:0007669"/>
    <property type="project" value="TreeGrafter"/>
</dbReference>
<comment type="caution">
    <text evidence="9">The sequence shown here is derived from an EMBL/GenBank/DDBJ whole genome shotgun (WGS) entry which is preliminary data.</text>
</comment>
<gene>
    <name evidence="7 9" type="primary">recO</name>
    <name evidence="9" type="ORF">HKN21_14340</name>
</gene>
<keyword evidence="3 7" id="KW-0227">DNA damage</keyword>
<dbReference type="InterPro" id="IPR003717">
    <property type="entry name" value="RecO"/>
</dbReference>
<dbReference type="Proteomes" id="UP000547674">
    <property type="component" value="Unassembled WGS sequence"/>
</dbReference>
<dbReference type="Gene3D" id="1.20.1440.120">
    <property type="entry name" value="Recombination protein O, C-terminal domain"/>
    <property type="match status" value="1"/>
</dbReference>
<dbReference type="InterPro" id="IPR037278">
    <property type="entry name" value="ARFGAP/RecO"/>
</dbReference>
<dbReference type="SUPFAM" id="SSF50249">
    <property type="entry name" value="Nucleic acid-binding proteins"/>
    <property type="match status" value="1"/>
</dbReference>
<dbReference type="Pfam" id="PF11967">
    <property type="entry name" value="RecO_N"/>
    <property type="match status" value="1"/>
</dbReference>
<dbReference type="PANTHER" id="PTHR33991:SF1">
    <property type="entry name" value="DNA REPAIR PROTEIN RECO"/>
    <property type="match status" value="1"/>
</dbReference>
<evidence type="ECO:0000259" key="8">
    <source>
        <dbReference type="Pfam" id="PF11967"/>
    </source>
</evidence>
<organism evidence="9 10">
    <name type="scientific">Eiseniibacteriota bacterium</name>
    <dbReference type="NCBI Taxonomy" id="2212470"/>
    <lineage>
        <taxon>Bacteria</taxon>
        <taxon>Candidatus Eiseniibacteriota</taxon>
    </lineage>
</organism>
<evidence type="ECO:0000313" key="9">
    <source>
        <dbReference type="EMBL" id="NNF07939.1"/>
    </source>
</evidence>
<dbReference type="GO" id="GO:0006302">
    <property type="term" value="P:double-strand break repair"/>
    <property type="evidence" value="ECO:0007669"/>
    <property type="project" value="TreeGrafter"/>
</dbReference>
<evidence type="ECO:0000256" key="4">
    <source>
        <dbReference type="ARBA" id="ARBA00023172"/>
    </source>
</evidence>
<comment type="similarity">
    <text evidence="1 7">Belongs to the RecO family.</text>
</comment>
<dbReference type="InterPro" id="IPR042242">
    <property type="entry name" value="RecO_C"/>
</dbReference>
<dbReference type="Pfam" id="PF02565">
    <property type="entry name" value="RecO_C"/>
    <property type="match status" value="1"/>
</dbReference>
<evidence type="ECO:0000256" key="7">
    <source>
        <dbReference type="HAMAP-Rule" id="MF_00201"/>
    </source>
</evidence>
<dbReference type="HAMAP" id="MF_00201">
    <property type="entry name" value="RecO"/>
    <property type="match status" value="1"/>
</dbReference>
<dbReference type="NCBIfam" id="TIGR00613">
    <property type="entry name" value="reco"/>
    <property type="match status" value="1"/>
</dbReference>
<dbReference type="EMBL" id="JABDJR010000577">
    <property type="protein sequence ID" value="NNF07939.1"/>
    <property type="molecule type" value="Genomic_DNA"/>
</dbReference>
<name>A0A7Y2H3B4_UNCEI</name>
<dbReference type="AlphaFoldDB" id="A0A7Y2H3B4"/>
<dbReference type="PANTHER" id="PTHR33991">
    <property type="entry name" value="DNA REPAIR PROTEIN RECO"/>
    <property type="match status" value="1"/>
</dbReference>
<protein>
    <recommendedName>
        <fullName evidence="2 7">DNA repair protein RecO</fullName>
    </recommendedName>
    <alternativeName>
        <fullName evidence="6 7">Recombination protein O</fullName>
    </alternativeName>
</protein>
<keyword evidence="4 7" id="KW-0233">DNA recombination</keyword>
<comment type="function">
    <text evidence="7">Involved in DNA repair and RecF pathway recombination.</text>
</comment>
<proteinExistence type="inferred from homology"/>